<organism evidence="1 2">
    <name type="scientific">Persea americana</name>
    <name type="common">Avocado</name>
    <dbReference type="NCBI Taxonomy" id="3435"/>
    <lineage>
        <taxon>Eukaryota</taxon>
        <taxon>Viridiplantae</taxon>
        <taxon>Streptophyta</taxon>
        <taxon>Embryophyta</taxon>
        <taxon>Tracheophyta</taxon>
        <taxon>Spermatophyta</taxon>
        <taxon>Magnoliopsida</taxon>
        <taxon>Magnoliidae</taxon>
        <taxon>Laurales</taxon>
        <taxon>Lauraceae</taxon>
        <taxon>Persea</taxon>
    </lineage>
</organism>
<evidence type="ECO:0000313" key="2">
    <source>
        <dbReference type="Proteomes" id="UP001234297"/>
    </source>
</evidence>
<dbReference type="EMBL" id="CM056815">
    <property type="protein sequence ID" value="KAJ8631370.1"/>
    <property type="molecule type" value="Genomic_DNA"/>
</dbReference>
<name>A0ACC2LDN0_PERAE</name>
<gene>
    <name evidence="1" type="ORF">MRB53_024693</name>
</gene>
<dbReference type="Proteomes" id="UP001234297">
    <property type="component" value="Chromosome 7"/>
</dbReference>
<keyword evidence="2" id="KW-1185">Reference proteome</keyword>
<accession>A0ACC2LDN0</accession>
<comment type="caution">
    <text evidence="1">The sequence shown here is derived from an EMBL/GenBank/DDBJ whole genome shotgun (WGS) entry which is preliminary data.</text>
</comment>
<proteinExistence type="predicted"/>
<protein>
    <submittedName>
        <fullName evidence="1">Uncharacterized protein</fullName>
    </submittedName>
</protein>
<sequence>MCPTPESCHCQSKNAKKIFHNLQNPSFYSLPLPSRKAKTLTFTSFLFFSLLLRSLILRENHSIFSSKPLRILPDFSRILNKIFGRTGVNFPEGLMETGENPPETVRTVTPKALIHQKYGAKALYRTEEVKESVENECPGLVIPQKSKPLYRCCLELPEFSITSGTFTRKKDAEQSAAQMAIEKLGIQPMRNNLTVQERWDELVSRLSYLFTDEFLLSSHPLSSHFRAALQREGNLCGSVPISILAACDVKLINLCKSIDLKSELNPYFIISLIMNAARLSGSIRVSEGELWIWRLNPPSSEIMQTCSDGNSGSTEHVQMEAILIPNSMEKAVETVILNISSKEYYLDVIAQKLGVMDCSRVLVSRTVGKASSEMRLYFPAPVDPSLVSDSSLELLSPANEPVSRGTSFNVRASYFSGQNIHGDVLLASVGYTWKSPDLYQEDVSLGTYYRMLIGRVPDGNYKLSREAILAADLPITFTTRSNWRGSLPRDLLCMFCRQHRLSEPVFSTESTDTLGPPSQMVKTSKRLKPSKSNGETEIGNGLIDAGDVESGMHSSFGCELKILSKSQDVVIQYSTEDSCRKQSDAIQIASLKVLTWLKKYFEELDMPVEKLSSLGNDHGIYIDAQNFSKEFALCASVHSVPQKMVFRKCSSLGGLPCGDQSDAKQGHGANLFNVEGEDSGISPTTGSLACVSYMVSLSREGKYVGEPLESKDEFEFEIGTGAVIHQLESCVTQMSVNQATRFVTEMPSKDLVLAAAGEAAKDLSPLSLEGCCLEYSVKLLRVTEPLEDRIEQALFSPPLSKQRVEYALRHINESHASTLVDFGCGSGSLLDSLLEHPTALEEIVGVDISRKGLTRAAKILHSKLSVASDPGMQYASIRSAVLYDGSITDFDSRLYGFDIGTCLEVIEHMQEDQACMFGDIALGVFCPRILIVSTPNYEYNPILQRNSPLNKDEDPEEKSQPQSFKFRNHDHKFEWTREQFNSWASNLASKHNYSVEFGGVGGTAGVEPGFASQIAVFRRNTQHQADKCAVKGDPVQPYEVIWEWTNSKSRSAV</sequence>
<evidence type="ECO:0000313" key="1">
    <source>
        <dbReference type="EMBL" id="KAJ8631370.1"/>
    </source>
</evidence>
<reference evidence="1 2" key="1">
    <citation type="journal article" date="2022" name="Hortic Res">
        <title>A haplotype resolved chromosomal level avocado genome allows analysis of novel avocado genes.</title>
        <authorList>
            <person name="Nath O."/>
            <person name="Fletcher S.J."/>
            <person name="Hayward A."/>
            <person name="Shaw L.M."/>
            <person name="Masouleh A.K."/>
            <person name="Furtado A."/>
            <person name="Henry R.J."/>
            <person name="Mitter N."/>
        </authorList>
    </citation>
    <scope>NUCLEOTIDE SEQUENCE [LARGE SCALE GENOMIC DNA]</scope>
    <source>
        <strain evidence="2">cv. Hass</strain>
    </source>
</reference>